<dbReference type="PANTHER" id="PTHR31340">
    <property type="entry name" value="MITOCHONDRIAL GENOME MAINTENANCE EXONUCLEASE 1"/>
    <property type="match status" value="1"/>
</dbReference>
<dbReference type="HAMAP" id="MF_03030">
    <property type="entry name" value="MGME1"/>
    <property type="match status" value="1"/>
</dbReference>
<dbReference type="GO" id="GO:0005739">
    <property type="term" value="C:mitochondrion"/>
    <property type="evidence" value="ECO:0007669"/>
    <property type="project" value="UniProtKB-SubCell"/>
</dbReference>
<dbReference type="Proteomes" id="UP000215335">
    <property type="component" value="Unassembled WGS sequence"/>
</dbReference>
<dbReference type="EMBL" id="NNAY01003834">
    <property type="protein sequence ID" value="OXU18786.1"/>
    <property type="molecule type" value="Genomic_DNA"/>
</dbReference>
<keyword evidence="1" id="KW-0540">Nuclease</keyword>
<dbReference type="GO" id="GO:0006264">
    <property type="term" value="P:mitochondrial DNA replication"/>
    <property type="evidence" value="ECO:0007669"/>
    <property type="project" value="TreeGrafter"/>
</dbReference>
<comment type="caution">
    <text evidence="3">The sequence shown here is derived from an EMBL/GenBank/DDBJ whole genome shotgun (WGS) entry which is preliminary data.</text>
</comment>
<dbReference type="GO" id="GO:0043504">
    <property type="term" value="P:mitochondrial DNA repair"/>
    <property type="evidence" value="ECO:0007669"/>
    <property type="project" value="UniProtKB-UniRule"/>
</dbReference>
<organism evidence="3 4">
    <name type="scientific">Trichomalopsis sarcophagae</name>
    <dbReference type="NCBI Taxonomy" id="543379"/>
    <lineage>
        <taxon>Eukaryota</taxon>
        <taxon>Metazoa</taxon>
        <taxon>Ecdysozoa</taxon>
        <taxon>Arthropoda</taxon>
        <taxon>Hexapoda</taxon>
        <taxon>Insecta</taxon>
        <taxon>Pterygota</taxon>
        <taxon>Neoptera</taxon>
        <taxon>Endopterygota</taxon>
        <taxon>Hymenoptera</taxon>
        <taxon>Apocrita</taxon>
        <taxon>Proctotrupomorpha</taxon>
        <taxon>Chalcidoidea</taxon>
        <taxon>Pteromalidae</taxon>
        <taxon>Pteromalinae</taxon>
        <taxon>Trichomalopsis</taxon>
    </lineage>
</organism>
<name>A0A232EK94_9HYME</name>
<comment type="similarity">
    <text evidence="1">Belongs to the MGME1 family.</text>
</comment>
<dbReference type="AlphaFoldDB" id="A0A232EK94"/>
<keyword evidence="1" id="KW-0378">Hydrolase</keyword>
<feature type="compositionally biased region" description="Polar residues" evidence="2">
    <location>
        <begin position="115"/>
        <end position="136"/>
    </location>
</feature>
<proteinExistence type="inferred from homology"/>
<keyword evidence="4" id="KW-1185">Reference proteome</keyword>
<feature type="region of interest" description="Disordered" evidence="2">
    <location>
        <begin position="101"/>
        <end position="157"/>
    </location>
</feature>
<keyword evidence="1" id="KW-0496">Mitochondrion</keyword>
<evidence type="ECO:0000256" key="1">
    <source>
        <dbReference type="HAMAP-Rule" id="MF_03030"/>
    </source>
</evidence>
<dbReference type="GO" id="GO:0008297">
    <property type="term" value="F:single-stranded DNA exodeoxyribonuclease activity"/>
    <property type="evidence" value="ECO:0007669"/>
    <property type="project" value="UniProtKB-UniRule"/>
</dbReference>
<dbReference type="OrthoDB" id="5777131at2759"/>
<feature type="active site" evidence="1">
    <location>
        <position position="331"/>
    </location>
</feature>
<dbReference type="STRING" id="543379.A0A232EK94"/>
<protein>
    <recommendedName>
        <fullName evidence="1">Mitochondrial genome maintenance exonuclease 1</fullName>
        <ecNumber evidence="1">3.1.-.-</ecNumber>
    </recommendedName>
</protein>
<dbReference type="EC" id="3.1.-.-" evidence="1"/>
<dbReference type="PANTHER" id="PTHR31340:SF3">
    <property type="entry name" value="MITOCHONDRIAL GENOME MAINTENANCE EXONUCLEASE 1"/>
    <property type="match status" value="1"/>
</dbReference>
<keyword evidence="1" id="KW-0269">Exonuclease</keyword>
<feature type="active site" evidence="1">
    <location>
        <position position="329"/>
    </location>
</feature>
<evidence type="ECO:0000313" key="4">
    <source>
        <dbReference type="Proteomes" id="UP000215335"/>
    </source>
</evidence>
<comment type="subcellular location">
    <subcellularLocation>
        <location evidence="1">Mitochondrion</location>
    </subcellularLocation>
</comment>
<feature type="compositionally biased region" description="Basic and acidic residues" evidence="2">
    <location>
        <begin position="137"/>
        <end position="157"/>
    </location>
</feature>
<gene>
    <name evidence="3" type="ORF">TSAR_012104</name>
</gene>
<sequence>MFRQSAREFALLARIIEHSKCALQLQTHRSKTSSKGEKMKALMYQEKMLYGKLVETKKEKLKRAKKGNEGKIPEVEPSDSSIHPELAWMLKMQNSGVLTGLKKITSPKPKPTVPQEDQSVRTNLEVSCDEQSVQTTDHVKSESSLKEDSVNKNVAKEKPIGSKKNSLLSTTVIQKLLEFPIVETYKSPDDKWSSDFKIMSLSAMEERSCLKYPSVTRILSATMTEEAKAVLERWKIGMIEKLGERGFELYQAELLSDGKMLHSSIMNRLTDKPYEVPERVKNAFKSLDKVLENVEGVRAIESHVIHPTLLYRGIVDCVAVYRGNLCCIDWKKSDKAKNTLGSTYDAPLQLASYIGALNADLKYPFQIKKGLIIVAYTNGDPATVHEVSEESLQLYWRLWLQRLQEYHIALNT</sequence>
<feature type="active site" evidence="1">
    <location>
        <position position="316"/>
    </location>
</feature>
<comment type="function">
    <text evidence="1">Metal-dependent single-stranded DNA (ssDNA) exonuclease involved in mitochondrial genome maintenance.</text>
</comment>
<evidence type="ECO:0000313" key="3">
    <source>
        <dbReference type="EMBL" id="OXU18786.1"/>
    </source>
</evidence>
<evidence type="ECO:0000256" key="2">
    <source>
        <dbReference type="SAM" id="MobiDB-lite"/>
    </source>
</evidence>
<reference evidence="3 4" key="1">
    <citation type="journal article" date="2017" name="Curr. Biol.">
        <title>The Evolution of Venom by Co-option of Single-Copy Genes.</title>
        <authorList>
            <person name="Martinson E.O."/>
            <person name="Mrinalini"/>
            <person name="Kelkar Y.D."/>
            <person name="Chang C.H."/>
            <person name="Werren J.H."/>
        </authorList>
    </citation>
    <scope>NUCLEOTIDE SEQUENCE [LARGE SCALE GENOMIC DNA]</scope>
    <source>
        <strain evidence="3 4">Alberta</strain>
        <tissue evidence="3">Whole body</tissue>
    </source>
</reference>
<accession>A0A232EK94</accession>